<evidence type="ECO:0000256" key="1">
    <source>
        <dbReference type="ARBA" id="ARBA00023134"/>
    </source>
</evidence>
<dbReference type="EMBL" id="MFST01000027">
    <property type="protein sequence ID" value="OGI44997.1"/>
    <property type="molecule type" value="Genomic_DNA"/>
</dbReference>
<evidence type="ECO:0000313" key="3">
    <source>
        <dbReference type="EMBL" id="OGI44997.1"/>
    </source>
</evidence>
<protein>
    <recommendedName>
        <fullName evidence="2">Translation elongation factor EFTu-like domain-containing protein</fullName>
    </recommendedName>
</protein>
<comment type="caution">
    <text evidence="3">The sequence shown here is derived from an EMBL/GenBank/DDBJ whole genome shotgun (WGS) entry which is preliminary data.</text>
</comment>
<dbReference type="Pfam" id="PF03144">
    <property type="entry name" value="GTP_EFTU_D2"/>
    <property type="match status" value="1"/>
</dbReference>
<dbReference type="InterPro" id="IPR004161">
    <property type="entry name" value="EFTu-like_2"/>
</dbReference>
<feature type="domain" description="Translation elongation factor EFTu-like" evidence="2">
    <location>
        <begin position="32"/>
        <end position="86"/>
    </location>
</feature>
<dbReference type="Proteomes" id="UP000179344">
    <property type="component" value="Unassembled WGS sequence"/>
</dbReference>
<proteinExistence type="predicted"/>
<keyword evidence="1" id="KW-0547">Nucleotide-binding</keyword>
<reference evidence="3 4" key="1">
    <citation type="journal article" date="2016" name="Nat. Commun.">
        <title>Thousands of microbial genomes shed light on interconnected biogeochemical processes in an aquifer system.</title>
        <authorList>
            <person name="Anantharaman K."/>
            <person name="Brown C.T."/>
            <person name="Hug L.A."/>
            <person name="Sharon I."/>
            <person name="Castelle C.J."/>
            <person name="Probst A.J."/>
            <person name="Thomas B.C."/>
            <person name="Singh A."/>
            <person name="Wilkins M.J."/>
            <person name="Karaoz U."/>
            <person name="Brodie E.L."/>
            <person name="Williams K.H."/>
            <person name="Hubbard S.S."/>
            <person name="Banfield J.F."/>
        </authorList>
    </citation>
    <scope>NUCLEOTIDE SEQUENCE [LARGE SCALE GENOMIC DNA]</scope>
</reference>
<name>A0A1F6TIM1_9PROT</name>
<accession>A0A1F6TIM1</accession>
<evidence type="ECO:0000313" key="4">
    <source>
        <dbReference type="Proteomes" id="UP000179344"/>
    </source>
</evidence>
<evidence type="ECO:0000259" key="2">
    <source>
        <dbReference type="Pfam" id="PF03144"/>
    </source>
</evidence>
<dbReference type="AlphaFoldDB" id="A0A1F6TIM1"/>
<dbReference type="InterPro" id="IPR009000">
    <property type="entry name" value="Transl_B-barrel_sf"/>
</dbReference>
<gene>
    <name evidence="3" type="ORF">A2V92_04775</name>
</gene>
<sequence length="99" mass="10771">MAVAPKPAAPAAPLPGEVRVGIVTHYYSHLSVAIIQVESGALREGDTVHIKGHTSDFRQRVDSLEIDRVRVPEARAGQVLGMRVKEHAREHDVVYKVGA</sequence>
<dbReference type="SUPFAM" id="SSF50447">
    <property type="entry name" value="Translation proteins"/>
    <property type="match status" value="1"/>
</dbReference>
<dbReference type="GO" id="GO:0005525">
    <property type="term" value="F:GTP binding"/>
    <property type="evidence" value="ECO:0007669"/>
    <property type="project" value="UniProtKB-KW"/>
</dbReference>
<dbReference type="Gene3D" id="2.40.30.10">
    <property type="entry name" value="Translation factors"/>
    <property type="match status" value="1"/>
</dbReference>
<organism evidence="3 4">
    <name type="scientific">Candidatus Muproteobacteria bacterium RBG_16_65_31</name>
    <dbReference type="NCBI Taxonomy" id="1817759"/>
    <lineage>
        <taxon>Bacteria</taxon>
        <taxon>Pseudomonadati</taxon>
        <taxon>Pseudomonadota</taxon>
        <taxon>Candidatus Muproteobacteria</taxon>
    </lineage>
</organism>
<keyword evidence="1" id="KW-0342">GTP-binding</keyword>